<dbReference type="GO" id="GO:0003676">
    <property type="term" value="F:nucleic acid binding"/>
    <property type="evidence" value="ECO:0007669"/>
    <property type="project" value="InterPro"/>
</dbReference>
<dbReference type="Proteomes" id="UP000064967">
    <property type="component" value="Chromosome"/>
</dbReference>
<feature type="region of interest" description="Disordered" evidence="1">
    <location>
        <begin position="1"/>
        <end position="42"/>
    </location>
</feature>
<evidence type="ECO:0000313" key="4">
    <source>
        <dbReference type="Proteomes" id="UP000064967"/>
    </source>
</evidence>
<evidence type="ECO:0000256" key="1">
    <source>
        <dbReference type="SAM" id="MobiDB-lite"/>
    </source>
</evidence>
<gene>
    <name evidence="3" type="ORF">AKJ09_02246</name>
</gene>
<dbReference type="InterPro" id="IPR047655">
    <property type="entry name" value="Transpos_IS630-like"/>
</dbReference>
<reference evidence="3 4" key="1">
    <citation type="submission" date="2015-08" db="EMBL/GenBank/DDBJ databases">
        <authorList>
            <person name="Babu N.S."/>
            <person name="Beckwith C.J."/>
            <person name="Beseler K.G."/>
            <person name="Brison A."/>
            <person name="Carone J.V."/>
            <person name="Caskin T.P."/>
            <person name="Diamond M."/>
            <person name="Durham M.E."/>
            <person name="Foxe J.M."/>
            <person name="Go M."/>
            <person name="Henderson B.A."/>
            <person name="Jones I.B."/>
            <person name="McGettigan J.A."/>
            <person name="Micheletti S.J."/>
            <person name="Nasrallah M.E."/>
            <person name="Ortiz D."/>
            <person name="Piller C.R."/>
            <person name="Privatt S.R."/>
            <person name="Schneider S.L."/>
            <person name="Sharp S."/>
            <person name="Smith T.C."/>
            <person name="Stanton J.D."/>
            <person name="Ullery H.E."/>
            <person name="Wilson R.J."/>
            <person name="Serrano M.G."/>
            <person name="Buck G."/>
            <person name="Lee V."/>
            <person name="Wang Y."/>
            <person name="Carvalho R."/>
            <person name="Voegtly L."/>
            <person name="Shi R."/>
            <person name="Duckworth R."/>
            <person name="Johnson A."/>
            <person name="Loviza R."/>
            <person name="Walstead R."/>
            <person name="Shah Z."/>
            <person name="Kiflezghi M."/>
            <person name="Wade K."/>
            <person name="Ball S.L."/>
            <person name="Bradley K.W."/>
            <person name="Asai D.J."/>
            <person name="Bowman C.A."/>
            <person name="Russell D.A."/>
            <person name="Pope W.H."/>
            <person name="Jacobs-Sera D."/>
            <person name="Hendrix R.W."/>
            <person name="Hatfull G.F."/>
        </authorList>
    </citation>
    <scope>NUCLEOTIDE SEQUENCE [LARGE SCALE GENOMIC DNA]</scope>
    <source>
        <strain evidence="3 4">DSM 27648</strain>
    </source>
</reference>
<dbReference type="NCBIfam" id="NF033545">
    <property type="entry name" value="transpos_IS630"/>
    <property type="match status" value="1"/>
</dbReference>
<evidence type="ECO:0000313" key="3">
    <source>
        <dbReference type="EMBL" id="AKU95582.1"/>
    </source>
</evidence>
<dbReference type="InterPro" id="IPR038717">
    <property type="entry name" value="Tc1-like_DDE_dom"/>
</dbReference>
<dbReference type="Pfam" id="PF13358">
    <property type="entry name" value="DDE_3"/>
    <property type="match status" value="1"/>
</dbReference>
<dbReference type="OrthoDB" id="5379828at2"/>
<dbReference type="PANTHER" id="PTHR46564">
    <property type="entry name" value="TRANSPOSASE"/>
    <property type="match status" value="1"/>
</dbReference>
<accession>A0A0K1PPY4</accession>
<organism evidence="3 4">
    <name type="scientific">Labilithrix luteola</name>
    <dbReference type="NCBI Taxonomy" id="1391654"/>
    <lineage>
        <taxon>Bacteria</taxon>
        <taxon>Pseudomonadati</taxon>
        <taxon>Myxococcota</taxon>
        <taxon>Polyangia</taxon>
        <taxon>Polyangiales</taxon>
        <taxon>Labilitrichaceae</taxon>
        <taxon>Labilithrix</taxon>
    </lineage>
</organism>
<keyword evidence="4" id="KW-1185">Reference proteome</keyword>
<dbReference type="STRING" id="1391654.AKJ09_02246"/>
<dbReference type="Gene3D" id="3.30.420.10">
    <property type="entry name" value="Ribonuclease H-like superfamily/Ribonuclease H"/>
    <property type="match status" value="1"/>
</dbReference>
<dbReference type="EMBL" id="CP012333">
    <property type="protein sequence ID" value="AKU95582.1"/>
    <property type="molecule type" value="Genomic_DNA"/>
</dbReference>
<dbReference type="KEGG" id="llu:AKJ09_02246"/>
<dbReference type="PANTHER" id="PTHR46564:SF1">
    <property type="entry name" value="TRANSPOSASE"/>
    <property type="match status" value="1"/>
</dbReference>
<sequence>MVRPAQSEAVHRQHGAFAPTRRAHAKKKSFTPSEQQRADVQEKRETFLREVAKVDPNDLVFLDESGCNIAMTASYGRAPAGVRVAESKPANWGSNLTVVGAIKNDRIVCHRTLVGAMNKPRFIALIRHVLCPLLPRGAVVVLDNLRAHHAPEVREAVEAVGATVLYLPPYSPDLNPIELCWSFAKTWLRRLARRTESELRKAINNTMLRVRTDQLRAWFGHCGFGQRK</sequence>
<evidence type="ECO:0000259" key="2">
    <source>
        <dbReference type="Pfam" id="PF13358"/>
    </source>
</evidence>
<proteinExistence type="predicted"/>
<name>A0A0K1PPY4_9BACT</name>
<protein>
    <submittedName>
        <fullName evidence="3">Mobile element protein</fullName>
    </submittedName>
</protein>
<dbReference type="RefSeq" id="WP_146647008.1">
    <property type="nucleotide sequence ID" value="NZ_CP012333.1"/>
</dbReference>
<dbReference type="InterPro" id="IPR036397">
    <property type="entry name" value="RNaseH_sf"/>
</dbReference>
<feature type="domain" description="Tc1-like transposase DDE" evidence="2">
    <location>
        <begin position="58"/>
        <end position="193"/>
    </location>
</feature>
<dbReference type="AlphaFoldDB" id="A0A0K1PPY4"/>